<dbReference type="GO" id="GO:0030431">
    <property type="term" value="P:sleep"/>
    <property type="evidence" value="ECO:0007669"/>
    <property type="project" value="InterPro"/>
</dbReference>
<dbReference type="AlphaFoldDB" id="A0A1W0X7H9"/>
<keyword evidence="3" id="KW-0472">Membrane</keyword>
<dbReference type="EMBL" id="MTYJ01000011">
    <property type="protein sequence ID" value="OQV23487.1"/>
    <property type="molecule type" value="Genomic_DNA"/>
</dbReference>
<proteinExistence type="predicted"/>
<evidence type="ECO:0000256" key="3">
    <source>
        <dbReference type="SAM" id="Phobius"/>
    </source>
</evidence>
<protein>
    <recommendedName>
        <fullName evidence="6">Protein quiver</fullName>
    </recommendedName>
</protein>
<comment type="caution">
    <text evidence="4">The sequence shown here is derived from an EMBL/GenBank/DDBJ whole genome shotgun (WGS) entry which is preliminary data.</text>
</comment>
<keyword evidence="3" id="KW-0812">Transmembrane</keyword>
<evidence type="ECO:0000256" key="2">
    <source>
        <dbReference type="ARBA" id="ARBA00023180"/>
    </source>
</evidence>
<feature type="transmembrane region" description="Helical" evidence="3">
    <location>
        <begin position="154"/>
        <end position="171"/>
    </location>
</feature>
<dbReference type="Pfam" id="PF17064">
    <property type="entry name" value="QVR"/>
    <property type="match status" value="1"/>
</dbReference>
<accession>A0A1W0X7H9</accession>
<dbReference type="InterPro" id="IPR050975">
    <property type="entry name" value="Sleep_regulator"/>
</dbReference>
<keyword evidence="3" id="KW-1133">Transmembrane helix</keyword>
<reference evidence="5" key="1">
    <citation type="submission" date="2017-01" db="EMBL/GenBank/DDBJ databases">
        <title>Comparative genomics of anhydrobiosis in the tardigrade Hypsibius dujardini.</title>
        <authorList>
            <person name="Yoshida Y."/>
            <person name="Koutsovoulos G."/>
            <person name="Laetsch D."/>
            <person name="Stevens L."/>
            <person name="Kumar S."/>
            <person name="Horikawa D."/>
            <person name="Ishino K."/>
            <person name="Komine S."/>
            <person name="Tomita M."/>
            <person name="Blaxter M."/>
            <person name="Arakawa K."/>
        </authorList>
    </citation>
    <scope>NUCLEOTIDE SEQUENCE [LARGE SCALE GENOMIC DNA]</scope>
    <source>
        <strain evidence="5">Z151</strain>
    </source>
</reference>
<keyword evidence="1" id="KW-0732">Signal</keyword>
<evidence type="ECO:0000256" key="1">
    <source>
        <dbReference type="ARBA" id="ARBA00022729"/>
    </source>
</evidence>
<evidence type="ECO:0000313" key="5">
    <source>
        <dbReference type="Proteomes" id="UP000192578"/>
    </source>
</evidence>
<organism evidence="4 5">
    <name type="scientific">Hypsibius exemplaris</name>
    <name type="common">Freshwater tardigrade</name>
    <dbReference type="NCBI Taxonomy" id="2072580"/>
    <lineage>
        <taxon>Eukaryota</taxon>
        <taxon>Metazoa</taxon>
        <taxon>Ecdysozoa</taxon>
        <taxon>Tardigrada</taxon>
        <taxon>Eutardigrada</taxon>
        <taxon>Parachela</taxon>
        <taxon>Hypsibioidea</taxon>
        <taxon>Hypsibiidae</taxon>
        <taxon>Hypsibius</taxon>
    </lineage>
</organism>
<keyword evidence="5" id="KW-1185">Reference proteome</keyword>
<dbReference type="GO" id="GO:0032222">
    <property type="term" value="P:regulation of synaptic transmission, cholinergic"/>
    <property type="evidence" value="ECO:0007669"/>
    <property type="project" value="InterPro"/>
</dbReference>
<name>A0A1W0X7H9_HYPEX</name>
<dbReference type="InterPro" id="IPR031424">
    <property type="entry name" value="QVR-like"/>
</dbReference>
<evidence type="ECO:0000313" key="4">
    <source>
        <dbReference type="EMBL" id="OQV23487.1"/>
    </source>
</evidence>
<sequence length="320" mass="33070">MLRNSKSVTGLHCYQCSTTANQSACASSNIEVLNEFLIDCSNLPDSTQCVKTLGPTNQVTRGCGGLPDVALMQDCRHERGITICSCDVDLCNAGSSLSSPNFLLFSVLFVASLSPKKISRPTGHRRSLYFPLHDPLLTLSGTTSDVRAMAASKVIIFAVVPAFLFLLAVGPQEAIAAVTTCYICDSSAASQTAAALTACVNGTSITDMTNGTITPQTCSAINSPPPAGATTAAPNGGTTPNVTYASCGVIRKDAATVIRRCIISADWCTDANGCASCAGDSCNFIAAPKVKATGGAISTLPGGMTLIMPVIILLSKYYSS</sequence>
<gene>
    <name evidence="4" type="ORF">BV898_02604</name>
</gene>
<dbReference type="Proteomes" id="UP000192578">
    <property type="component" value="Unassembled WGS sequence"/>
</dbReference>
<evidence type="ECO:0008006" key="6">
    <source>
        <dbReference type="Google" id="ProtNLM"/>
    </source>
</evidence>
<dbReference type="PANTHER" id="PTHR33562">
    <property type="entry name" value="ATILLA, ISOFORM B-RELATED-RELATED"/>
    <property type="match status" value="1"/>
</dbReference>
<keyword evidence="2" id="KW-0325">Glycoprotein</keyword>